<evidence type="ECO:0000256" key="1">
    <source>
        <dbReference type="SAM" id="MobiDB-lite"/>
    </source>
</evidence>
<reference evidence="3" key="2">
    <citation type="journal article" date="2018" name="Plant J.">
        <title>The Sorghum bicolor reference genome: improved assembly, gene annotations, a transcriptome atlas, and signatures of genome organization.</title>
        <authorList>
            <person name="McCormick R.F."/>
            <person name="Truong S.K."/>
            <person name="Sreedasyam A."/>
            <person name="Jenkins J."/>
            <person name="Shu S."/>
            <person name="Sims D."/>
            <person name="Kennedy M."/>
            <person name="Amirebrahimi M."/>
            <person name="Weers B.D."/>
            <person name="McKinley B."/>
            <person name="Mattison A."/>
            <person name="Morishige D.T."/>
            <person name="Grimwood J."/>
            <person name="Schmutz J."/>
            <person name="Mullet J.E."/>
        </authorList>
    </citation>
    <scope>NUCLEOTIDE SEQUENCE [LARGE SCALE GENOMIC DNA]</scope>
    <source>
        <strain evidence="3">cv. BTx623</strain>
    </source>
</reference>
<dbReference type="Proteomes" id="UP000000768">
    <property type="component" value="Chromosome 3"/>
</dbReference>
<reference evidence="2 3" key="1">
    <citation type="journal article" date="2009" name="Nature">
        <title>The Sorghum bicolor genome and the diversification of grasses.</title>
        <authorList>
            <person name="Paterson A.H."/>
            <person name="Bowers J.E."/>
            <person name="Bruggmann R."/>
            <person name="Dubchak I."/>
            <person name="Grimwood J."/>
            <person name="Gundlach H."/>
            <person name="Haberer G."/>
            <person name="Hellsten U."/>
            <person name="Mitros T."/>
            <person name="Poliakov A."/>
            <person name="Schmutz J."/>
            <person name="Spannagl M."/>
            <person name="Tang H."/>
            <person name="Wang X."/>
            <person name="Wicker T."/>
            <person name="Bharti A.K."/>
            <person name="Chapman J."/>
            <person name="Feltus F.A."/>
            <person name="Gowik U."/>
            <person name="Grigoriev I.V."/>
            <person name="Lyons E."/>
            <person name="Maher C.A."/>
            <person name="Martis M."/>
            <person name="Narechania A."/>
            <person name="Otillar R.P."/>
            <person name="Penning B.W."/>
            <person name="Salamov A.A."/>
            <person name="Wang Y."/>
            <person name="Zhang L."/>
            <person name="Carpita N.C."/>
            <person name="Freeling M."/>
            <person name="Gingle A.R."/>
            <person name="Hash C.T."/>
            <person name="Keller B."/>
            <person name="Klein P."/>
            <person name="Kresovich S."/>
            <person name="McCann M.C."/>
            <person name="Ming R."/>
            <person name="Peterson D.G."/>
            <person name="Mehboob-ur-Rahman"/>
            <person name="Ware D."/>
            <person name="Westhoff P."/>
            <person name="Mayer K.F."/>
            <person name="Messing J."/>
            <person name="Rokhsar D.S."/>
        </authorList>
    </citation>
    <scope>NUCLEOTIDE SEQUENCE [LARGE SCALE GENOMIC DNA]</scope>
    <source>
        <strain evidence="3">cv. BTx623</strain>
    </source>
</reference>
<organism evidence="2 3">
    <name type="scientific">Sorghum bicolor</name>
    <name type="common">Sorghum</name>
    <name type="synonym">Sorghum vulgare</name>
    <dbReference type="NCBI Taxonomy" id="4558"/>
    <lineage>
        <taxon>Eukaryota</taxon>
        <taxon>Viridiplantae</taxon>
        <taxon>Streptophyta</taxon>
        <taxon>Embryophyta</taxon>
        <taxon>Tracheophyta</taxon>
        <taxon>Spermatophyta</taxon>
        <taxon>Magnoliopsida</taxon>
        <taxon>Liliopsida</taxon>
        <taxon>Poales</taxon>
        <taxon>Poaceae</taxon>
        <taxon>PACMAD clade</taxon>
        <taxon>Panicoideae</taxon>
        <taxon>Andropogonodae</taxon>
        <taxon>Andropogoneae</taxon>
        <taxon>Sorghinae</taxon>
        <taxon>Sorghum</taxon>
    </lineage>
</organism>
<feature type="region of interest" description="Disordered" evidence="1">
    <location>
        <begin position="86"/>
        <end position="155"/>
    </location>
</feature>
<keyword evidence="3" id="KW-1185">Reference proteome</keyword>
<name>A0A1B6Q888_SORBI</name>
<sequence>MDSGRQGLHCRMPRRRSGARDLGRRCGLVLVKIRGRALPTSANASTATGKLMAAVATARGRRSRTGLARTAAVADGGVWTTLSRQTALDDGGRADGSSRTALTRRSRAALEARPRADGCARGPDGLADGEVASSAGVADGVRTRRSRAPSRRAAL</sequence>
<evidence type="ECO:0000313" key="2">
    <source>
        <dbReference type="EMBL" id="KXG34139.1"/>
    </source>
</evidence>
<gene>
    <name evidence="2" type="ORF">SORBI_3003G429600</name>
</gene>
<evidence type="ECO:0000313" key="3">
    <source>
        <dbReference type="Proteomes" id="UP000000768"/>
    </source>
</evidence>
<dbReference type="InParanoid" id="A0A1B6Q888"/>
<dbReference type="Gramene" id="KXG34139">
    <property type="protein sequence ID" value="KXG34139"/>
    <property type="gene ID" value="SORBI_3003G429600"/>
</dbReference>
<dbReference type="EMBL" id="CM000762">
    <property type="protein sequence ID" value="KXG34139.1"/>
    <property type="molecule type" value="Genomic_DNA"/>
</dbReference>
<proteinExistence type="predicted"/>
<dbReference type="AlphaFoldDB" id="A0A1B6Q888"/>
<protein>
    <submittedName>
        <fullName evidence="2">Uncharacterized protein</fullName>
    </submittedName>
</protein>
<accession>A0A1B6Q888</accession>
<feature type="compositionally biased region" description="Basic and acidic residues" evidence="1">
    <location>
        <begin position="108"/>
        <end position="118"/>
    </location>
</feature>
<feature type="compositionally biased region" description="Basic residues" evidence="1">
    <location>
        <begin position="143"/>
        <end position="155"/>
    </location>
</feature>